<sequence length="158" mass="18028">MSITVTGTQLADDDTEGILCFGIWLPWSLIVTQFIHTLLLDYNLVVLCHFKVIRQPNVHHAKLYFVGEVCLQFVLAGGAECWLENELLTFRLCRCFSDASLSWPVRCLWNWSSWINKCWVEVFKGFIGDCVFCCPAMTLSHGSGHQSPHDQVLCHVSY</sequence>
<name>A0AAD9NFS5_RIDPI</name>
<keyword evidence="2" id="KW-1185">Reference proteome</keyword>
<evidence type="ECO:0000313" key="1">
    <source>
        <dbReference type="EMBL" id="KAK2168430.1"/>
    </source>
</evidence>
<dbReference type="AlphaFoldDB" id="A0AAD9NFS5"/>
<organism evidence="1 2">
    <name type="scientific">Ridgeia piscesae</name>
    <name type="common">Tubeworm</name>
    <dbReference type="NCBI Taxonomy" id="27915"/>
    <lineage>
        <taxon>Eukaryota</taxon>
        <taxon>Metazoa</taxon>
        <taxon>Spiralia</taxon>
        <taxon>Lophotrochozoa</taxon>
        <taxon>Annelida</taxon>
        <taxon>Polychaeta</taxon>
        <taxon>Sedentaria</taxon>
        <taxon>Canalipalpata</taxon>
        <taxon>Sabellida</taxon>
        <taxon>Siboglinidae</taxon>
        <taxon>Ridgeia</taxon>
    </lineage>
</organism>
<proteinExistence type="predicted"/>
<gene>
    <name evidence="1" type="ORF">NP493_1225g01001</name>
</gene>
<protein>
    <submittedName>
        <fullName evidence="1">Uncharacterized protein</fullName>
    </submittedName>
</protein>
<dbReference type="Proteomes" id="UP001209878">
    <property type="component" value="Unassembled WGS sequence"/>
</dbReference>
<evidence type="ECO:0000313" key="2">
    <source>
        <dbReference type="Proteomes" id="UP001209878"/>
    </source>
</evidence>
<comment type="caution">
    <text evidence="1">The sequence shown here is derived from an EMBL/GenBank/DDBJ whole genome shotgun (WGS) entry which is preliminary data.</text>
</comment>
<reference evidence="1" key="1">
    <citation type="journal article" date="2023" name="Mol. Biol. Evol.">
        <title>Third-Generation Sequencing Reveals the Adaptive Role of the Epigenome in Three Deep-Sea Polychaetes.</title>
        <authorList>
            <person name="Perez M."/>
            <person name="Aroh O."/>
            <person name="Sun Y."/>
            <person name="Lan Y."/>
            <person name="Juniper S.K."/>
            <person name="Young C.R."/>
            <person name="Angers B."/>
            <person name="Qian P.Y."/>
        </authorList>
    </citation>
    <scope>NUCLEOTIDE SEQUENCE</scope>
    <source>
        <strain evidence="1">R07B-5</strain>
    </source>
</reference>
<dbReference type="EMBL" id="JAODUO010001231">
    <property type="protein sequence ID" value="KAK2168430.1"/>
    <property type="molecule type" value="Genomic_DNA"/>
</dbReference>
<accession>A0AAD9NFS5</accession>